<proteinExistence type="predicted"/>
<evidence type="ECO:0000313" key="3">
    <source>
        <dbReference type="Proteomes" id="UP000316270"/>
    </source>
</evidence>
<dbReference type="Proteomes" id="UP000316270">
    <property type="component" value="Chromosome 1"/>
</dbReference>
<dbReference type="EMBL" id="CP042185">
    <property type="protein sequence ID" value="QDS67527.1"/>
    <property type="molecule type" value="Genomic_DNA"/>
</dbReference>
<feature type="compositionally biased region" description="Low complexity" evidence="1">
    <location>
        <begin position="646"/>
        <end position="657"/>
    </location>
</feature>
<feature type="region of interest" description="Disordered" evidence="1">
    <location>
        <begin position="263"/>
        <end position="335"/>
    </location>
</feature>
<feature type="region of interest" description="Disordered" evidence="1">
    <location>
        <begin position="157"/>
        <end position="210"/>
    </location>
</feature>
<reference evidence="2 3" key="1">
    <citation type="submission" date="2019-07" db="EMBL/GenBank/DDBJ databases">
        <title>Finished genome of Venturia effusa.</title>
        <authorList>
            <person name="Young C.A."/>
            <person name="Cox M.P."/>
            <person name="Ganley A.R.D."/>
            <person name="David W.J."/>
        </authorList>
    </citation>
    <scope>NUCLEOTIDE SEQUENCE [LARGE SCALE GENOMIC DNA]</scope>
    <source>
        <strain evidence="3">albino</strain>
    </source>
</reference>
<feature type="compositionally biased region" description="Basic and acidic residues" evidence="1">
    <location>
        <begin position="754"/>
        <end position="778"/>
    </location>
</feature>
<feature type="compositionally biased region" description="Basic residues" evidence="1">
    <location>
        <begin position="779"/>
        <end position="789"/>
    </location>
</feature>
<dbReference type="OrthoDB" id="3925608at2759"/>
<feature type="compositionally biased region" description="Basic and acidic residues" evidence="1">
    <location>
        <begin position="157"/>
        <end position="178"/>
    </location>
</feature>
<organism evidence="2 3">
    <name type="scientific">Venturia effusa</name>
    <dbReference type="NCBI Taxonomy" id="50376"/>
    <lineage>
        <taxon>Eukaryota</taxon>
        <taxon>Fungi</taxon>
        <taxon>Dikarya</taxon>
        <taxon>Ascomycota</taxon>
        <taxon>Pezizomycotina</taxon>
        <taxon>Dothideomycetes</taxon>
        <taxon>Pleosporomycetidae</taxon>
        <taxon>Venturiales</taxon>
        <taxon>Venturiaceae</taxon>
        <taxon>Venturia</taxon>
    </lineage>
</organism>
<feature type="region of interest" description="Disordered" evidence="1">
    <location>
        <begin position="643"/>
        <end position="789"/>
    </location>
</feature>
<accession>A0A517KVY3</accession>
<feature type="compositionally biased region" description="Polar residues" evidence="1">
    <location>
        <begin position="15"/>
        <end position="24"/>
    </location>
</feature>
<dbReference type="AlphaFoldDB" id="A0A517KVY3"/>
<evidence type="ECO:0000313" key="2">
    <source>
        <dbReference type="EMBL" id="QDS67527.1"/>
    </source>
</evidence>
<sequence length="789" mass="89768">MSDRPGHFPGHKANSDFTNSSSYPRATAHGHDLNRGRELRGTHRLQLDDQTGLQVPQLHGTGFIDTRESFMVPHTGRVFAEHQGMSPYDWPSINRDDPSPPGPHQQPESNQPTSGGLQLGLPPTHQTDYLGHVTGSHQDRAQPELKRNLSAKEKLLAKQRKPTLDPHSDHRGVRDYSSRRGNNASPEKFSLSEKPNSSPMAGPQGRPLGRVKKGPPVAYNRNAANVEQAAARGIAPYFSSSGHLRESRTAAGVDTFIQSLKDRPLPANGTFPSDHEHKQTMLPPSPGRRVSFDTSCEIEPRQFQTRKFPSQEEGSRNDDEGDLNFSNPISTPQSDLYGSRHQYGSPAMRPPICNASFESPNPAYRSRPDSYQMFDPQYHRNNGLPHRQQGRPSQGYIPVQPQSNLTEAINNGTMQRNRSIHFNRGPGSMPSLPTTDLRATVSYNELQKWAEKTISLYRDVRMICCQCNAHSELCNDGHKEGRDLRPFTCWGNQGHTCCHIPCSDCYFHSKGLKRMAAWPTRRTLDENTLVFGSVRWTWLCYRCGTAKRTDHPSGSHPLSWEKKWQCNGCGKDWNDSCPTFLMEERDVDELNRAAERLLRAPVVRQFFPEAQKERRDLGKRVEGVVHKAGKEFKKLLEKTEVQELIRPSTSHRPSTSRSHSRVHRFGHFGERFGHPVEREKSSRKDSRKITLGRAETMDRVPQRSPRRSQLERSPRDPKLNRPKRPEPEGERSQRHERREAMRQRSSPQLGAMGDVDRKRGGEIAEDRRTRREKMDVPKHTAHKRKNSMF</sequence>
<feature type="compositionally biased region" description="Basic and acidic residues" evidence="1">
    <location>
        <begin position="708"/>
        <end position="742"/>
    </location>
</feature>
<feature type="compositionally biased region" description="Basic and acidic residues" evidence="1">
    <location>
        <begin position="309"/>
        <end position="318"/>
    </location>
</feature>
<name>A0A517KVY3_9PEZI</name>
<feature type="compositionally biased region" description="Basic and acidic residues" evidence="1">
    <location>
        <begin position="667"/>
        <end position="688"/>
    </location>
</feature>
<feature type="compositionally biased region" description="Polar residues" evidence="1">
    <location>
        <begin position="106"/>
        <end position="116"/>
    </location>
</feature>
<keyword evidence="3" id="KW-1185">Reference proteome</keyword>
<evidence type="ECO:0000256" key="1">
    <source>
        <dbReference type="SAM" id="MobiDB-lite"/>
    </source>
</evidence>
<feature type="region of interest" description="Disordered" evidence="1">
    <location>
        <begin position="1"/>
        <end position="36"/>
    </location>
</feature>
<protein>
    <submittedName>
        <fullName evidence="2">Uncharacterized protein</fullName>
    </submittedName>
</protein>
<feature type="compositionally biased region" description="Polar residues" evidence="1">
    <location>
        <begin position="324"/>
        <end position="335"/>
    </location>
</feature>
<gene>
    <name evidence="2" type="ORF">FKW77_002338</name>
</gene>
<feature type="region of interest" description="Disordered" evidence="1">
    <location>
        <begin position="84"/>
        <end position="144"/>
    </location>
</feature>